<dbReference type="OrthoDB" id="126052at2759"/>
<proteinExistence type="predicted"/>
<reference evidence="1 2" key="1">
    <citation type="journal article" date="2021" name="Genome Biol.">
        <title>AFLAP: assembly-free linkage analysis pipeline using k-mers from genome sequencing data.</title>
        <authorList>
            <person name="Fletcher K."/>
            <person name="Zhang L."/>
            <person name="Gil J."/>
            <person name="Han R."/>
            <person name="Cavanaugh K."/>
            <person name="Michelmore R."/>
        </authorList>
    </citation>
    <scope>NUCLEOTIDE SEQUENCE [LARGE SCALE GENOMIC DNA]</scope>
    <source>
        <strain evidence="1 2">SF5</strain>
    </source>
</reference>
<name>A0A976IDF6_BRELC</name>
<dbReference type="RefSeq" id="XP_067817150.1">
    <property type="nucleotide sequence ID" value="XM_067960940.1"/>
</dbReference>
<dbReference type="GeneID" id="94346611"/>
<organism evidence="1 2">
    <name type="scientific">Bremia lactucae</name>
    <name type="common">Lettuce downy mildew</name>
    <dbReference type="NCBI Taxonomy" id="4779"/>
    <lineage>
        <taxon>Eukaryota</taxon>
        <taxon>Sar</taxon>
        <taxon>Stramenopiles</taxon>
        <taxon>Oomycota</taxon>
        <taxon>Peronosporomycetes</taxon>
        <taxon>Peronosporales</taxon>
        <taxon>Peronosporaceae</taxon>
        <taxon>Bremia</taxon>
    </lineage>
</organism>
<comment type="caution">
    <text evidence="1">The sequence shown here is derived from an EMBL/GenBank/DDBJ whole genome shotgun (WGS) entry which is preliminary data.</text>
</comment>
<evidence type="ECO:0000313" key="2">
    <source>
        <dbReference type="Proteomes" id="UP000294530"/>
    </source>
</evidence>
<dbReference type="AlphaFoldDB" id="A0A976IDF6"/>
<gene>
    <name evidence="1" type="ORF">CCR75_002843</name>
</gene>
<dbReference type="Proteomes" id="UP000294530">
    <property type="component" value="Unassembled WGS sequence"/>
</dbReference>
<sequence>MIMIVAKIRKKDKKPPKIGWEHWLSVCPVAIVEDRLKATERMKTVRDKDRSSPAAKTVSIHTKPNVGEVMINGLVVTSDCADLGADRNALPSHLLVKLQELGSNSDVIDLDDPVHVEVAGGMTVVCIQDVTVDIQLQIAAGVVKINRVTCFVMQANEQDFSLVINTLVSLGIDVKRQPELLAGCSHATIVYHKRS</sequence>
<accession>A0A976IDF6</accession>
<keyword evidence="2" id="KW-1185">Reference proteome</keyword>
<protein>
    <submittedName>
        <fullName evidence="1">Uncharacterized protein</fullName>
    </submittedName>
</protein>
<evidence type="ECO:0000313" key="1">
    <source>
        <dbReference type="EMBL" id="TDH67651.1"/>
    </source>
</evidence>
<dbReference type="KEGG" id="blac:94346611"/>
<dbReference type="EMBL" id="SHOA02000013">
    <property type="protein sequence ID" value="TDH67651.1"/>
    <property type="molecule type" value="Genomic_DNA"/>
</dbReference>